<name>A0A0Q0U2J1_9CORY</name>
<dbReference type="PANTHER" id="PTHR30595">
    <property type="entry name" value="GLPR-RELATED TRANSCRIPTIONAL REPRESSOR"/>
    <property type="match status" value="1"/>
</dbReference>
<reference evidence="2 3" key="1">
    <citation type="submission" date="2015-10" db="EMBL/GenBank/DDBJ databases">
        <title>Corynebacteirum lowii and Corynebacterium oculi species nova, derived from human clinical disease and and emended description of Corynebacterium mastiditis.</title>
        <authorList>
            <person name="Bernard K."/>
            <person name="Pacheco A.L."/>
            <person name="Mcdougall C."/>
            <person name="Burtx T."/>
            <person name="Weibe D."/>
            <person name="Tyler S."/>
            <person name="Olson A.B."/>
            <person name="Cnockaert M."/>
            <person name="Eguchi H."/>
            <person name="Kuwahara T."/>
            <person name="Nakayama-Imaohji H."/>
            <person name="Boudewijins M."/>
            <person name="Van Hoecke F."/>
            <person name="Bernier A.-M."/>
            <person name="Vandamme P."/>
        </authorList>
    </citation>
    <scope>NUCLEOTIDE SEQUENCE [LARGE SCALE GENOMIC DNA]</scope>
    <source>
        <strain evidence="2 3">NML 130206</strain>
    </source>
</reference>
<organism evidence="2 3">
    <name type="scientific">Corynebacterium lowii</name>
    <dbReference type="NCBI Taxonomy" id="1544413"/>
    <lineage>
        <taxon>Bacteria</taxon>
        <taxon>Bacillati</taxon>
        <taxon>Actinomycetota</taxon>
        <taxon>Actinomycetes</taxon>
        <taxon>Mycobacteriales</taxon>
        <taxon>Corynebacteriaceae</taxon>
        <taxon>Corynebacterium</taxon>
    </lineage>
</organism>
<dbReference type="EMBL" id="LKEV01000004">
    <property type="protein sequence ID" value="KQB86083.1"/>
    <property type="molecule type" value="Genomic_DNA"/>
</dbReference>
<dbReference type="OrthoDB" id="9805115at2"/>
<dbReference type="STRING" id="1544413.Clow_01436"/>
<evidence type="ECO:0000259" key="1">
    <source>
        <dbReference type="Pfam" id="PF04326"/>
    </source>
</evidence>
<accession>A0A0Q0U2J1</accession>
<evidence type="ECO:0000313" key="3">
    <source>
        <dbReference type="Proteomes" id="UP000050488"/>
    </source>
</evidence>
<proteinExistence type="predicted"/>
<evidence type="ECO:0000313" key="2">
    <source>
        <dbReference type="EMBL" id="KQB86083.1"/>
    </source>
</evidence>
<dbReference type="PANTHER" id="PTHR30595:SF6">
    <property type="entry name" value="SCHLAFEN ALBA-2 DOMAIN-CONTAINING PROTEIN"/>
    <property type="match status" value="1"/>
</dbReference>
<comment type="caution">
    <text evidence="2">The sequence shown here is derived from an EMBL/GenBank/DDBJ whole genome shotgun (WGS) entry which is preliminary data.</text>
</comment>
<dbReference type="Gene3D" id="3.30.950.30">
    <property type="entry name" value="Schlafen, AAA domain"/>
    <property type="match status" value="1"/>
</dbReference>
<dbReference type="Gene3D" id="6.10.10.130">
    <property type="match status" value="1"/>
</dbReference>
<keyword evidence="3" id="KW-1185">Reference proteome</keyword>
<dbReference type="Pfam" id="PF13749">
    <property type="entry name" value="HATPase_c_4"/>
    <property type="match status" value="1"/>
</dbReference>
<dbReference type="PATRIC" id="fig|1544413.3.peg.1437"/>
<sequence length="573" mass="63814">MESVRGEIPEKVREALDCVWDGASADSVESAWLDFKEDPIHNERQKNPDAQAYEIIVDASLCFANGEEPECYIVFGVNDKKGGPESFSGTERSAEALADRVFNRTAPNLRVEAWPVDYRGCRLVLIRVPRGLAVYTRKNGSASYRSDKSCMPLQGEYRRALEYKRLNPDHTAMASSVSSEDLDSVALERGRNLLENRLQSRGDIAAIPSGPEGLLNALDLFTDDGRITIAGEILFAPPRGYRPLVRYHYRRTPAGEPQTVVFDEPLVLVAGLLQQRIKERTDEELVRVDLHLGQEVPIPLLPSQAVDEAVTNALVHRDWVLLEPIVIDQSALMLKVSSPGSLPPQVRADRLLSTPSRPRNQRLMHAMNRLGLAEQASRGFDRMWLSMLSSGREIPDVEADDYHVDVTFYAGEPDKRFIRTLAAVREEYGADFARDVNVVIVLKNLMVHSTFTLKKASVEMQTSERDTRQNMEFMVRRGFVRSLDDGVWALNEEARELLESSQAMAPIPVKEWVEAHLVGGVSLTNREIVAATGSTSSEVTVVLRQLKAAGTIEKDAAGPSRGAGVRWMRVSTP</sequence>
<dbReference type="AlphaFoldDB" id="A0A0Q0U2J1"/>
<dbReference type="InterPro" id="IPR007421">
    <property type="entry name" value="Schlafen_AlbA_2_dom"/>
</dbReference>
<dbReference type="InterPro" id="IPR038461">
    <property type="entry name" value="Schlafen_AlbA_2_dom_sf"/>
</dbReference>
<dbReference type="Pfam" id="PF04326">
    <property type="entry name" value="SLFN_AlbA_2"/>
    <property type="match status" value="1"/>
</dbReference>
<dbReference type="RefSeq" id="WP_055178063.1">
    <property type="nucleotide sequence ID" value="NZ_JAUSQY010000001.1"/>
</dbReference>
<dbReference type="InterPro" id="IPR038475">
    <property type="entry name" value="RecG_C_sf"/>
</dbReference>
<dbReference type="Gene3D" id="3.30.565.60">
    <property type="match status" value="1"/>
</dbReference>
<gene>
    <name evidence="2" type="ORF">Clow_01436</name>
</gene>
<feature type="domain" description="Schlafen AlbA-2" evidence="1">
    <location>
        <begin position="29"/>
        <end position="153"/>
    </location>
</feature>
<dbReference type="Proteomes" id="UP000050488">
    <property type="component" value="Unassembled WGS sequence"/>
</dbReference>
<protein>
    <submittedName>
        <fullName evidence="2">Divergent AAA domain protein</fullName>
    </submittedName>
</protein>